<dbReference type="InterPro" id="IPR014284">
    <property type="entry name" value="RNA_pol_sigma-70_dom"/>
</dbReference>
<reference evidence="8 9" key="1">
    <citation type="journal article" date="2009" name="Stand. Genomic Sci.">
        <title>Complete genome sequence of Catenulispora acidiphila type strain (ID 139908).</title>
        <authorList>
            <person name="Copeland A."/>
            <person name="Lapidus A."/>
            <person name="Glavina Del Rio T."/>
            <person name="Nolan M."/>
            <person name="Lucas S."/>
            <person name="Chen F."/>
            <person name="Tice H."/>
            <person name="Cheng J.F."/>
            <person name="Bruce D."/>
            <person name="Goodwin L."/>
            <person name="Pitluck S."/>
            <person name="Mikhailova N."/>
            <person name="Pati A."/>
            <person name="Ivanova N."/>
            <person name="Mavromatis K."/>
            <person name="Chen A."/>
            <person name="Palaniappan K."/>
            <person name="Chain P."/>
            <person name="Land M."/>
            <person name="Hauser L."/>
            <person name="Chang Y.J."/>
            <person name="Jeffries C.D."/>
            <person name="Chertkov O."/>
            <person name="Brettin T."/>
            <person name="Detter J.C."/>
            <person name="Han C."/>
            <person name="Ali Z."/>
            <person name="Tindall B.J."/>
            <person name="Goker M."/>
            <person name="Bristow J."/>
            <person name="Eisen J.A."/>
            <person name="Markowitz V."/>
            <person name="Hugenholtz P."/>
            <person name="Kyrpides N.C."/>
            <person name="Klenk H.P."/>
        </authorList>
    </citation>
    <scope>NUCLEOTIDE SEQUENCE [LARGE SCALE GENOMIC DNA]</scope>
    <source>
        <strain evidence="9">DSM 44928 / JCM 14897 / NBRC 102108 / NRRL B-24433 / ID139908</strain>
    </source>
</reference>
<dbReference type="KEGG" id="cai:Caci_3117"/>
<evidence type="ECO:0000256" key="4">
    <source>
        <dbReference type="ARBA" id="ARBA00023125"/>
    </source>
</evidence>
<evidence type="ECO:0000256" key="5">
    <source>
        <dbReference type="ARBA" id="ARBA00023163"/>
    </source>
</evidence>
<evidence type="ECO:0000256" key="3">
    <source>
        <dbReference type="ARBA" id="ARBA00023082"/>
    </source>
</evidence>
<dbReference type="GO" id="GO:0003677">
    <property type="term" value="F:DNA binding"/>
    <property type="evidence" value="ECO:0007669"/>
    <property type="project" value="UniProtKB-KW"/>
</dbReference>
<dbReference type="GO" id="GO:0006352">
    <property type="term" value="P:DNA-templated transcription initiation"/>
    <property type="evidence" value="ECO:0007669"/>
    <property type="project" value="InterPro"/>
</dbReference>
<evidence type="ECO:0000259" key="6">
    <source>
        <dbReference type="Pfam" id="PF04542"/>
    </source>
</evidence>
<dbReference type="GO" id="GO:0016987">
    <property type="term" value="F:sigma factor activity"/>
    <property type="evidence" value="ECO:0007669"/>
    <property type="project" value="UniProtKB-KW"/>
</dbReference>
<dbReference type="OrthoDB" id="8684701at2"/>
<organism evidence="8 9">
    <name type="scientific">Catenulispora acidiphila (strain DSM 44928 / JCM 14897 / NBRC 102108 / NRRL B-24433 / ID139908)</name>
    <dbReference type="NCBI Taxonomy" id="479433"/>
    <lineage>
        <taxon>Bacteria</taxon>
        <taxon>Bacillati</taxon>
        <taxon>Actinomycetota</taxon>
        <taxon>Actinomycetes</taxon>
        <taxon>Catenulisporales</taxon>
        <taxon>Catenulisporaceae</taxon>
        <taxon>Catenulispora</taxon>
    </lineage>
</organism>
<keyword evidence="3" id="KW-0731">Sigma factor</keyword>
<dbReference type="InterPro" id="IPR013325">
    <property type="entry name" value="RNA_pol_sigma_r2"/>
</dbReference>
<evidence type="ECO:0000313" key="9">
    <source>
        <dbReference type="Proteomes" id="UP000000851"/>
    </source>
</evidence>
<dbReference type="Proteomes" id="UP000000851">
    <property type="component" value="Chromosome"/>
</dbReference>
<dbReference type="STRING" id="479433.Caci_3117"/>
<keyword evidence="9" id="KW-1185">Reference proteome</keyword>
<dbReference type="InParanoid" id="C7Q4Q7"/>
<dbReference type="InterPro" id="IPR013249">
    <property type="entry name" value="RNA_pol_sigma70_r4_t2"/>
</dbReference>
<evidence type="ECO:0000256" key="2">
    <source>
        <dbReference type="ARBA" id="ARBA00023015"/>
    </source>
</evidence>
<sequence>MDGQARLEEFADYAAARQSHLKRTAFLLCGDWHEAQDLTQTALLNLCKAWPRAKRADSIDAYAQKTLINAYLGGRRKRIREREVHAAVAVTATPFAREDQPDLRLALLAALAELPPRGRAVVVLRFWADFSIEATAAALECSTGNVKSHSSRALVRLRELLGDSLADFEYSREGGQR</sequence>
<dbReference type="Gene3D" id="1.10.10.10">
    <property type="entry name" value="Winged helix-like DNA-binding domain superfamily/Winged helix DNA-binding domain"/>
    <property type="match status" value="1"/>
</dbReference>
<evidence type="ECO:0000313" key="8">
    <source>
        <dbReference type="EMBL" id="ACU72026.1"/>
    </source>
</evidence>
<dbReference type="Pfam" id="PF08281">
    <property type="entry name" value="Sigma70_r4_2"/>
    <property type="match status" value="1"/>
</dbReference>
<gene>
    <name evidence="8" type="ordered locus">Caci_3117</name>
</gene>
<dbReference type="PANTHER" id="PTHR43133">
    <property type="entry name" value="RNA POLYMERASE ECF-TYPE SIGMA FACTO"/>
    <property type="match status" value="1"/>
</dbReference>
<dbReference type="InterPro" id="IPR036388">
    <property type="entry name" value="WH-like_DNA-bd_sf"/>
</dbReference>
<proteinExistence type="inferred from homology"/>
<dbReference type="AlphaFoldDB" id="C7Q4Q7"/>
<evidence type="ECO:0000259" key="7">
    <source>
        <dbReference type="Pfam" id="PF08281"/>
    </source>
</evidence>
<dbReference type="RefSeq" id="WP_012787319.1">
    <property type="nucleotide sequence ID" value="NC_013131.1"/>
</dbReference>
<comment type="similarity">
    <text evidence="1">Belongs to the sigma-70 factor family. ECF subfamily.</text>
</comment>
<feature type="domain" description="RNA polymerase sigma factor 70 region 4 type 2" evidence="7">
    <location>
        <begin position="105"/>
        <end position="157"/>
    </location>
</feature>
<keyword evidence="5" id="KW-0804">Transcription</keyword>
<dbReference type="Pfam" id="PF04542">
    <property type="entry name" value="Sigma70_r2"/>
    <property type="match status" value="1"/>
</dbReference>
<dbReference type="Gene3D" id="1.10.1740.10">
    <property type="match status" value="1"/>
</dbReference>
<keyword evidence="4" id="KW-0238">DNA-binding</keyword>
<dbReference type="SUPFAM" id="SSF88659">
    <property type="entry name" value="Sigma3 and sigma4 domains of RNA polymerase sigma factors"/>
    <property type="match status" value="1"/>
</dbReference>
<feature type="domain" description="RNA polymerase sigma-70 region 2" evidence="6">
    <location>
        <begin position="18"/>
        <end position="78"/>
    </location>
</feature>
<dbReference type="InterPro" id="IPR039425">
    <property type="entry name" value="RNA_pol_sigma-70-like"/>
</dbReference>
<dbReference type="SUPFAM" id="SSF88946">
    <property type="entry name" value="Sigma2 domain of RNA polymerase sigma factors"/>
    <property type="match status" value="1"/>
</dbReference>
<dbReference type="eggNOG" id="COG1595">
    <property type="taxonomic scope" value="Bacteria"/>
</dbReference>
<dbReference type="NCBIfam" id="TIGR02937">
    <property type="entry name" value="sigma70-ECF"/>
    <property type="match status" value="1"/>
</dbReference>
<dbReference type="EMBL" id="CP001700">
    <property type="protein sequence ID" value="ACU72026.1"/>
    <property type="molecule type" value="Genomic_DNA"/>
</dbReference>
<accession>C7Q4Q7</accession>
<keyword evidence="2" id="KW-0805">Transcription regulation</keyword>
<name>C7Q4Q7_CATAD</name>
<protein>
    <submittedName>
        <fullName evidence="8">RNA polymerase, sigma-24 subunit, ECF subfamily</fullName>
    </submittedName>
</protein>
<dbReference type="HOGENOM" id="CLU_047691_15_4_11"/>
<dbReference type="InterPro" id="IPR013324">
    <property type="entry name" value="RNA_pol_sigma_r3/r4-like"/>
</dbReference>
<evidence type="ECO:0000256" key="1">
    <source>
        <dbReference type="ARBA" id="ARBA00010641"/>
    </source>
</evidence>
<dbReference type="PANTHER" id="PTHR43133:SF50">
    <property type="entry name" value="ECF RNA POLYMERASE SIGMA FACTOR SIGM"/>
    <property type="match status" value="1"/>
</dbReference>
<dbReference type="InterPro" id="IPR007627">
    <property type="entry name" value="RNA_pol_sigma70_r2"/>
</dbReference>